<sequence>MWYTCQSVAGRSQECIRTADAGRMVRGSENSAPASPLVHSDHALQECSPP</sequence>
<reference evidence="3" key="1">
    <citation type="journal article" date="2007" name="Plant Cell">
        <title>Dothideomycete-plant interactions illuminated by genome sequencing and EST analysis of the wheat pathogen Stagonospora nodorum.</title>
        <authorList>
            <person name="Hane J.K."/>
            <person name="Lowe R.G."/>
            <person name="Solomon P.S."/>
            <person name="Tan K.C."/>
            <person name="Schoch C.L."/>
            <person name="Spatafora J.W."/>
            <person name="Crous P.W."/>
            <person name="Kodira C."/>
            <person name="Birren B.W."/>
            <person name="Galagan J.E."/>
            <person name="Torriani S.F."/>
            <person name="McDonald B.A."/>
            <person name="Oliver R.P."/>
        </authorList>
    </citation>
    <scope>NUCLEOTIDE SEQUENCE [LARGE SCALE GENOMIC DNA]</scope>
    <source>
        <strain evidence="3">SN15 / ATCC MYA-4574 / FGSC 10173</strain>
    </source>
</reference>
<feature type="region of interest" description="Disordered" evidence="1">
    <location>
        <begin position="26"/>
        <end position="50"/>
    </location>
</feature>
<evidence type="ECO:0000313" key="2">
    <source>
        <dbReference type="EMBL" id="EAT92618.1"/>
    </source>
</evidence>
<protein>
    <submittedName>
        <fullName evidence="2">Uncharacterized protein</fullName>
    </submittedName>
</protein>
<dbReference type="InParanoid" id="Q0TV80"/>
<dbReference type="KEGG" id="pno:SNOG_16595"/>
<dbReference type="AlphaFoldDB" id="Q0TV80"/>
<name>Q0TV80_PHANO</name>
<feature type="non-terminal residue" evidence="2">
    <location>
        <position position="50"/>
    </location>
</feature>
<organism evidence="2 3">
    <name type="scientific">Phaeosphaeria nodorum (strain SN15 / ATCC MYA-4574 / FGSC 10173)</name>
    <name type="common">Glume blotch fungus</name>
    <name type="synonym">Parastagonospora nodorum</name>
    <dbReference type="NCBI Taxonomy" id="321614"/>
    <lineage>
        <taxon>Eukaryota</taxon>
        <taxon>Fungi</taxon>
        <taxon>Dikarya</taxon>
        <taxon>Ascomycota</taxon>
        <taxon>Pezizomycotina</taxon>
        <taxon>Dothideomycetes</taxon>
        <taxon>Pleosporomycetidae</taxon>
        <taxon>Pleosporales</taxon>
        <taxon>Pleosporineae</taxon>
        <taxon>Phaeosphaeriaceae</taxon>
        <taxon>Parastagonospora</taxon>
    </lineage>
</organism>
<dbReference type="RefSeq" id="XP_001806680.1">
    <property type="nucleotide sequence ID" value="XM_001806628.1"/>
</dbReference>
<dbReference type="Proteomes" id="UP000001055">
    <property type="component" value="Unassembled WGS sequence"/>
</dbReference>
<gene>
    <name evidence="2" type="ORF">SNOG_16595</name>
</gene>
<evidence type="ECO:0000313" key="3">
    <source>
        <dbReference type="Proteomes" id="UP000001055"/>
    </source>
</evidence>
<proteinExistence type="predicted"/>
<evidence type="ECO:0000256" key="1">
    <source>
        <dbReference type="SAM" id="MobiDB-lite"/>
    </source>
</evidence>
<accession>Q0TV80</accession>
<dbReference type="GeneID" id="5983615"/>
<dbReference type="EMBL" id="CH959357">
    <property type="protein sequence ID" value="EAT92618.1"/>
    <property type="molecule type" value="Genomic_DNA"/>
</dbReference>